<dbReference type="KEGG" id="xpo:XPG1_0478"/>
<evidence type="ECO:0000313" key="1">
    <source>
        <dbReference type="EMBL" id="CDG20133.1"/>
    </source>
</evidence>
<dbReference type="EMBL" id="FO704551">
    <property type="protein sequence ID" value="CDG20133.1"/>
    <property type="molecule type" value="Genomic_DNA"/>
</dbReference>
<accession>A0A068QYV7</accession>
<dbReference type="STRING" id="1354304.XPG1_0478"/>
<dbReference type="Proteomes" id="UP000032735">
    <property type="component" value="Chromosome"/>
</dbReference>
<dbReference type="InterPro" id="IPR019693">
    <property type="entry name" value="Biofilm_formation_reg_YbaJ"/>
</dbReference>
<keyword evidence="2" id="KW-1185">Reference proteome</keyword>
<name>A0A068QYV7_9GAMM</name>
<evidence type="ECO:0000313" key="2">
    <source>
        <dbReference type="Proteomes" id="UP000032735"/>
    </source>
</evidence>
<dbReference type="Pfam" id="PF10757">
    <property type="entry name" value="YbaJ"/>
    <property type="match status" value="1"/>
</dbReference>
<dbReference type="RefSeq" id="WP_045957623.1">
    <property type="nucleotide sequence ID" value="NZ_FO704551.1"/>
</dbReference>
<dbReference type="HOGENOM" id="CLU_164850_0_0_6"/>
<dbReference type="OrthoDB" id="6444254at2"/>
<evidence type="ECO:0008006" key="3">
    <source>
        <dbReference type="Google" id="ProtNLM"/>
    </source>
</evidence>
<reference evidence="1 2" key="1">
    <citation type="submission" date="2013-07" db="EMBL/GenBank/DDBJ databases">
        <authorList>
            <person name="Genoscope - CEA"/>
        </authorList>
    </citation>
    <scope>NUCLEOTIDE SEQUENCE [LARGE SCALE GENOMIC DNA]</scope>
    <source>
        <strain evidence="1 2">G6</strain>
    </source>
</reference>
<dbReference type="AlphaFoldDB" id="A0A068QYV7"/>
<dbReference type="NCBIfam" id="NF007948">
    <property type="entry name" value="PRK10667.1"/>
    <property type="match status" value="1"/>
</dbReference>
<organism evidence="1 2">
    <name type="scientific">Xenorhabdus poinarii G6</name>
    <dbReference type="NCBI Taxonomy" id="1354304"/>
    <lineage>
        <taxon>Bacteria</taxon>
        <taxon>Pseudomonadati</taxon>
        <taxon>Pseudomonadota</taxon>
        <taxon>Gammaproteobacteria</taxon>
        <taxon>Enterobacterales</taxon>
        <taxon>Morganellaceae</taxon>
        <taxon>Xenorhabdus</taxon>
    </lineage>
</organism>
<protein>
    <recommendedName>
        <fullName evidence="3">Hha toxicity modulator TomB</fullName>
    </recommendedName>
</protein>
<proteinExistence type="predicted"/>
<sequence>MDEYSPRKYDIAELKYLCENLIDEALSVLNRTDNHWIHDLTSEKSLKLNELMEHIAAFVLSFKIKYSDNYTLSTLIDNYLDETYNLFGNDKISFLELTKWQRTNEHLTKILLHDLNTSLSKT</sequence>
<gene>
    <name evidence="1" type="ORF">XPG1_0478</name>
</gene>